<evidence type="ECO:0000313" key="6">
    <source>
        <dbReference type="Proteomes" id="UP000222542"/>
    </source>
</evidence>
<keyword evidence="6" id="KW-1185">Reference proteome</keyword>
<evidence type="ECO:0000256" key="1">
    <source>
        <dbReference type="ARBA" id="ARBA00005234"/>
    </source>
</evidence>
<comment type="caution">
    <text evidence="5">The sequence shown here is derived from an EMBL/GenBank/DDBJ whole genome shotgun (WGS) entry which is preliminary data.</text>
</comment>
<name>A0A2G2ZVB7_CAPAN</name>
<dbReference type="GO" id="GO:0006508">
    <property type="term" value="P:proteolysis"/>
    <property type="evidence" value="ECO:0007669"/>
    <property type="project" value="UniProtKB-KW"/>
</dbReference>
<keyword evidence="3" id="KW-0378">Hydrolase</keyword>
<accession>A0A2G2ZVB7</accession>
<dbReference type="InterPro" id="IPR003653">
    <property type="entry name" value="Peptidase_C48_C"/>
</dbReference>
<dbReference type="SUPFAM" id="SSF54001">
    <property type="entry name" value="Cysteine proteinases"/>
    <property type="match status" value="1"/>
</dbReference>
<evidence type="ECO:0000256" key="2">
    <source>
        <dbReference type="ARBA" id="ARBA00022670"/>
    </source>
</evidence>
<dbReference type="PANTHER" id="PTHR33022:SF13">
    <property type="entry name" value="UBIQUITIN-LIKE PROTEASE FAMILY PROFILE DOMAIN-CONTAINING PROTEIN"/>
    <property type="match status" value="1"/>
</dbReference>
<reference evidence="5 6" key="1">
    <citation type="journal article" date="2014" name="Nat. Genet.">
        <title>Genome sequence of the hot pepper provides insights into the evolution of pungency in Capsicum species.</title>
        <authorList>
            <person name="Kim S."/>
            <person name="Park M."/>
            <person name="Yeom S.I."/>
            <person name="Kim Y.M."/>
            <person name="Lee J.M."/>
            <person name="Lee H.A."/>
            <person name="Seo E."/>
            <person name="Choi J."/>
            <person name="Cheong K."/>
            <person name="Kim K.T."/>
            <person name="Jung K."/>
            <person name="Lee G.W."/>
            <person name="Oh S.K."/>
            <person name="Bae C."/>
            <person name="Kim S.B."/>
            <person name="Lee H.Y."/>
            <person name="Kim S.Y."/>
            <person name="Kim M.S."/>
            <person name="Kang B.C."/>
            <person name="Jo Y.D."/>
            <person name="Yang H.B."/>
            <person name="Jeong H.J."/>
            <person name="Kang W.H."/>
            <person name="Kwon J.K."/>
            <person name="Shin C."/>
            <person name="Lim J.Y."/>
            <person name="Park J.H."/>
            <person name="Huh J.H."/>
            <person name="Kim J.S."/>
            <person name="Kim B.D."/>
            <person name="Cohen O."/>
            <person name="Paran I."/>
            <person name="Suh M.C."/>
            <person name="Lee S.B."/>
            <person name="Kim Y.K."/>
            <person name="Shin Y."/>
            <person name="Noh S.J."/>
            <person name="Park J."/>
            <person name="Seo Y.S."/>
            <person name="Kwon S.Y."/>
            <person name="Kim H.A."/>
            <person name="Park J.M."/>
            <person name="Kim H.J."/>
            <person name="Choi S.B."/>
            <person name="Bosland P.W."/>
            <person name="Reeves G."/>
            <person name="Jo S.H."/>
            <person name="Lee B.W."/>
            <person name="Cho H.T."/>
            <person name="Choi H.S."/>
            <person name="Lee M.S."/>
            <person name="Yu Y."/>
            <person name="Do Choi Y."/>
            <person name="Park B.S."/>
            <person name="van Deynze A."/>
            <person name="Ashrafi H."/>
            <person name="Hill T."/>
            <person name="Kim W.T."/>
            <person name="Pai H.S."/>
            <person name="Ahn H.K."/>
            <person name="Yeam I."/>
            <person name="Giovannoni J.J."/>
            <person name="Rose J.K."/>
            <person name="Sorensen I."/>
            <person name="Lee S.J."/>
            <person name="Kim R.W."/>
            <person name="Choi I.Y."/>
            <person name="Choi B.S."/>
            <person name="Lim J.S."/>
            <person name="Lee Y.H."/>
            <person name="Choi D."/>
        </authorList>
    </citation>
    <scope>NUCLEOTIDE SEQUENCE [LARGE SCALE GENOMIC DNA]</scope>
    <source>
        <strain evidence="6">cv. CM334</strain>
    </source>
</reference>
<gene>
    <name evidence="5" type="ORF">T459_08023</name>
</gene>
<reference evidence="5 6" key="2">
    <citation type="journal article" date="2017" name="Genome Biol.">
        <title>New reference genome sequences of hot pepper reveal the massive evolution of plant disease-resistance genes by retroduplication.</title>
        <authorList>
            <person name="Kim S."/>
            <person name="Park J."/>
            <person name="Yeom S.I."/>
            <person name="Kim Y.M."/>
            <person name="Seo E."/>
            <person name="Kim K.T."/>
            <person name="Kim M.S."/>
            <person name="Lee J.M."/>
            <person name="Cheong K."/>
            <person name="Shin H.S."/>
            <person name="Kim S.B."/>
            <person name="Han K."/>
            <person name="Lee J."/>
            <person name="Park M."/>
            <person name="Lee H.A."/>
            <person name="Lee H.Y."/>
            <person name="Lee Y."/>
            <person name="Oh S."/>
            <person name="Lee J.H."/>
            <person name="Choi E."/>
            <person name="Choi E."/>
            <person name="Lee S.E."/>
            <person name="Jeon J."/>
            <person name="Kim H."/>
            <person name="Choi G."/>
            <person name="Song H."/>
            <person name="Lee J."/>
            <person name="Lee S.C."/>
            <person name="Kwon J.K."/>
            <person name="Lee H.Y."/>
            <person name="Koo N."/>
            <person name="Hong Y."/>
            <person name="Kim R.W."/>
            <person name="Kang W.H."/>
            <person name="Huh J.H."/>
            <person name="Kang B.C."/>
            <person name="Yang T.J."/>
            <person name="Lee Y.H."/>
            <person name="Bennetzen J.L."/>
            <person name="Choi D."/>
        </authorList>
    </citation>
    <scope>NUCLEOTIDE SEQUENCE [LARGE SCALE GENOMIC DNA]</scope>
    <source>
        <strain evidence="6">cv. CM334</strain>
    </source>
</reference>
<dbReference type="Gramene" id="PHT85917">
    <property type="protein sequence ID" value="PHT85917"/>
    <property type="gene ID" value="T459_08023"/>
</dbReference>
<evidence type="ECO:0000259" key="4">
    <source>
        <dbReference type="Pfam" id="PF02902"/>
    </source>
</evidence>
<evidence type="ECO:0000256" key="3">
    <source>
        <dbReference type="ARBA" id="ARBA00022801"/>
    </source>
</evidence>
<dbReference type="GO" id="GO:0008234">
    <property type="term" value="F:cysteine-type peptidase activity"/>
    <property type="evidence" value="ECO:0007669"/>
    <property type="project" value="InterPro"/>
</dbReference>
<feature type="domain" description="Ubiquitin-like protease family profile" evidence="4">
    <location>
        <begin position="233"/>
        <end position="278"/>
    </location>
</feature>
<organism evidence="5 6">
    <name type="scientific">Capsicum annuum</name>
    <name type="common">Capsicum pepper</name>
    <dbReference type="NCBI Taxonomy" id="4072"/>
    <lineage>
        <taxon>Eukaryota</taxon>
        <taxon>Viridiplantae</taxon>
        <taxon>Streptophyta</taxon>
        <taxon>Embryophyta</taxon>
        <taxon>Tracheophyta</taxon>
        <taxon>Spermatophyta</taxon>
        <taxon>Magnoliopsida</taxon>
        <taxon>eudicotyledons</taxon>
        <taxon>Gunneridae</taxon>
        <taxon>Pentapetalae</taxon>
        <taxon>asterids</taxon>
        <taxon>lamiids</taxon>
        <taxon>Solanales</taxon>
        <taxon>Solanaceae</taxon>
        <taxon>Solanoideae</taxon>
        <taxon>Capsiceae</taxon>
        <taxon>Capsicum</taxon>
    </lineage>
</organism>
<proteinExistence type="inferred from homology"/>
<sequence>MVGVDSFVMKDVPLHSMVTRISTKVIGYVDEQGPSLNMKHDKDKGPAGEITNDKPLVLQHLEMDIQASVYTHTEYPTTIAGQNNQKHAEKDKGPVVEITNDEPAVLQPVKTNIQACVYTHTECPTTIDGQSDQKDDVGDTITDLVQDVGDTLLFGLSTPSTTKPLNEGTLNTMIESQWMIPDSQYSPDFSDAQVSHKSTYKRGLKEVEDFKVTIERTDWSTLEAYKGKLGRQTGLISQNPFDIDYVQNIPQQASDILDCGVFVAAYAEILSEGQQVHSFGFDVGSQHGRYASLL</sequence>
<keyword evidence="2" id="KW-0645">Protease</keyword>
<comment type="similarity">
    <text evidence="1">Belongs to the peptidase C48 family.</text>
</comment>
<dbReference type="Gene3D" id="3.40.395.10">
    <property type="entry name" value="Adenoviral Proteinase, Chain A"/>
    <property type="match status" value="1"/>
</dbReference>
<protein>
    <recommendedName>
        <fullName evidence="4">Ubiquitin-like protease family profile domain-containing protein</fullName>
    </recommendedName>
</protein>
<dbReference type="Proteomes" id="UP000222542">
    <property type="component" value="Unassembled WGS sequence"/>
</dbReference>
<dbReference type="AlphaFoldDB" id="A0A2G2ZVB7"/>
<dbReference type="EMBL" id="AYRZ02000003">
    <property type="protein sequence ID" value="PHT85917.1"/>
    <property type="molecule type" value="Genomic_DNA"/>
</dbReference>
<dbReference type="PANTHER" id="PTHR33022">
    <property type="entry name" value="DUF1985 DOMAIN-CONTAINING PROTEIN"/>
    <property type="match status" value="1"/>
</dbReference>
<evidence type="ECO:0000313" key="5">
    <source>
        <dbReference type="EMBL" id="PHT85917.1"/>
    </source>
</evidence>
<dbReference type="STRING" id="4072.A0A2G2ZVB7"/>
<dbReference type="InterPro" id="IPR038765">
    <property type="entry name" value="Papain-like_cys_pep_sf"/>
</dbReference>
<dbReference type="Pfam" id="PF02902">
    <property type="entry name" value="Peptidase_C48"/>
    <property type="match status" value="1"/>
</dbReference>